<proteinExistence type="predicted"/>
<dbReference type="Gene3D" id="6.10.340.10">
    <property type="match status" value="1"/>
</dbReference>
<feature type="transmembrane region" description="Helical" evidence="12">
    <location>
        <begin position="6"/>
        <end position="27"/>
    </location>
</feature>
<evidence type="ECO:0000256" key="5">
    <source>
        <dbReference type="ARBA" id="ARBA00022553"/>
    </source>
</evidence>
<accession>A0A841KV76</accession>
<dbReference type="Proteomes" id="UP000579281">
    <property type="component" value="Unassembled WGS sequence"/>
</dbReference>
<evidence type="ECO:0000256" key="1">
    <source>
        <dbReference type="ARBA" id="ARBA00000085"/>
    </source>
</evidence>
<sequence length="638" mass="72509">MSLKRRITLTICSMIILLLTLISYIIYNKSASIINKDAEAYMESQLDRAQENIDLLIKINQLETEKLSLDLNVKSFLDHKMSVRALNNHLTAMMQEKNNSSNYYMDLFIINKEGHIVATTMPSAMDLDLSTRKYFQEAKDFKKTVTSDILTAKSDGSLIIITVSPIINDAKQVIAYAGTAIYAEFLSNFIKTFELGKIGYYVIIDSNNLILSHPNEKLIATQATNINYDIPDEFRLNRQTKVISTINKKHFFNNNGSKELQMYKLIESNNWVLTAVLPESELREKSLSLLIYVIVIGILVTILAVFIGTYISDKISIPIVAITRYINHAARSSLLISKSISDSINGFKDPEEHFVHDHHENHVKPDDEIGNLTRSFKNLKEYLASAVHQFNDESEQLIKTSQELSYTIEATSGRTAKFISVLSHDLKTSITLIKGYAKGILSGIIDSDEVKSRFLEGIYNSAEDIERITCDILDSAYEAQNIPKLYTEKVDMKKFASKLFETAKQYAKDSQRQFEGLLLCEEGMLLIDSIKISRVWNNLLNNAVKFSHEGSKIQVHIIQENNKITFKIIDEGIGIATDDMDKIFDIFYTGQYDDKKGYGLGLFIAKSFIEAHDSKLYFTSQLQKGSTFWFSLDIREDI</sequence>
<dbReference type="Pfam" id="PF00512">
    <property type="entry name" value="HisKA"/>
    <property type="match status" value="1"/>
</dbReference>
<keyword evidence="15" id="KW-1185">Reference proteome</keyword>
<keyword evidence="10" id="KW-0902">Two-component regulatory system</keyword>
<feature type="domain" description="Histidine kinase" evidence="13">
    <location>
        <begin position="421"/>
        <end position="636"/>
    </location>
</feature>
<evidence type="ECO:0000256" key="3">
    <source>
        <dbReference type="ARBA" id="ARBA00012438"/>
    </source>
</evidence>
<keyword evidence="6" id="KW-0808">Transferase</keyword>
<dbReference type="FunFam" id="3.30.565.10:FF:000006">
    <property type="entry name" value="Sensor histidine kinase WalK"/>
    <property type="match status" value="1"/>
</dbReference>
<dbReference type="CDD" id="cd12914">
    <property type="entry name" value="PDC1_DGC_like"/>
    <property type="match status" value="1"/>
</dbReference>
<dbReference type="PANTHER" id="PTHR45528:SF10">
    <property type="entry name" value="METHYL-ACCEPTING CHEMOTAXIS PROTEIN"/>
    <property type="match status" value="1"/>
</dbReference>
<dbReference type="SUPFAM" id="SSF47384">
    <property type="entry name" value="Homodimeric domain of signal transducing histidine kinase"/>
    <property type="match status" value="1"/>
</dbReference>
<comment type="caution">
    <text evidence="14">The sequence shown here is derived from an EMBL/GenBank/DDBJ whole genome shotgun (WGS) entry which is preliminary data.</text>
</comment>
<comment type="subcellular location">
    <subcellularLocation>
        <location evidence="2">Cell membrane</location>
        <topology evidence="2">Multi-pass membrane protein</topology>
    </subcellularLocation>
</comment>
<dbReference type="InterPro" id="IPR005467">
    <property type="entry name" value="His_kinase_dom"/>
</dbReference>
<dbReference type="InterPro" id="IPR003661">
    <property type="entry name" value="HisK_dim/P_dom"/>
</dbReference>
<evidence type="ECO:0000256" key="11">
    <source>
        <dbReference type="ARBA" id="ARBA00023136"/>
    </source>
</evidence>
<dbReference type="InterPro" id="IPR033479">
    <property type="entry name" value="dCache_1"/>
</dbReference>
<dbReference type="Pfam" id="PF02743">
    <property type="entry name" value="dCache_1"/>
    <property type="match status" value="1"/>
</dbReference>
<evidence type="ECO:0000256" key="7">
    <source>
        <dbReference type="ARBA" id="ARBA00022692"/>
    </source>
</evidence>
<organism evidence="14 15">
    <name type="scientific">Anaerosolibacter carboniphilus</name>
    <dbReference type="NCBI Taxonomy" id="1417629"/>
    <lineage>
        <taxon>Bacteria</taxon>
        <taxon>Bacillati</taxon>
        <taxon>Bacillota</taxon>
        <taxon>Clostridia</taxon>
        <taxon>Peptostreptococcales</taxon>
        <taxon>Thermotaleaceae</taxon>
        <taxon>Anaerosolibacter</taxon>
    </lineage>
</organism>
<evidence type="ECO:0000256" key="4">
    <source>
        <dbReference type="ARBA" id="ARBA00022475"/>
    </source>
</evidence>
<dbReference type="SUPFAM" id="SSF55874">
    <property type="entry name" value="ATPase domain of HSP90 chaperone/DNA topoisomerase II/histidine kinase"/>
    <property type="match status" value="1"/>
</dbReference>
<keyword evidence="7 12" id="KW-0812">Transmembrane</keyword>
<protein>
    <recommendedName>
        <fullName evidence="3">histidine kinase</fullName>
        <ecNumber evidence="3">2.7.13.3</ecNumber>
    </recommendedName>
</protein>
<dbReference type="AlphaFoldDB" id="A0A841KV76"/>
<dbReference type="Pfam" id="PF02518">
    <property type="entry name" value="HATPase_c"/>
    <property type="match status" value="1"/>
</dbReference>
<dbReference type="CDD" id="cd12912">
    <property type="entry name" value="PDC2_MCP_like"/>
    <property type="match status" value="1"/>
</dbReference>
<evidence type="ECO:0000256" key="6">
    <source>
        <dbReference type="ARBA" id="ARBA00022679"/>
    </source>
</evidence>
<dbReference type="InterPro" id="IPR003594">
    <property type="entry name" value="HATPase_dom"/>
</dbReference>
<feature type="transmembrane region" description="Helical" evidence="12">
    <location>
        <begin position="289"/>
        <end position="311"/>
    </location>
</feature>
<evidence type="ECO:0000256" key="8">
    <source>
        <dbReference type="ARBA" id="ARBA00022777"/>
    </source>
</evidence>
<name>A0A841KV76_9FIRM</name>
<dbReference type="PANTHER" id="PTHR45528">
    <property type="entry name" value="SENSOR HISTIDINE KINASE CPXA"/>
    <property type="match status" value="1"/>
</dbReference>
<keyword evidence="9 12" id="KW-1133">Transmembrane helix</keyword>
<dbReference type="EMBL" id="JACHEN010000022">
    <property type="protein sequence ID" value="MBB6217293.1"/>
    <property type="molecule type" value="Genomic_DNA"/>
</dbReference>
<dbReference type="InterPro" id="IPR004358">
    <property type="entry name" value="Sig_transdc_His_kin-like_C"/>
</dbReference>
<evidence type="ECO:0000259" key="13">
    <source>
        <dbReference type="PROSITE" id="PS50109"/>
    </source>
</evidence>
<dbReference type="InterPro" id="IPR029151">
    <property type="entry name" value="Sensor-like_sf"/>
</dbReference>
<keyword evidence="11 12" id="KW-0472">Membrane</keyword>
<reference evidence="14 15" key="1">
    <citation type="submission" date="2020-08" db="EMBL/GenBank/DDBJ databases">
        <title>Genomic Encyclopedia of Type Strains, Phase IV (KMG-IV): sequencing the most valuable type-strain genomes for metagenomic binning, comparative biology and taxonomic classification.</title>
        <authorList>
            <person name="Goeker M."/>
        </authorList>
    </citation>
    <scope>NUCLEOTIDE SEQUENCE [LARGE SCALE GENOMIC DNA]</scope>
    <source>
        <strain evidence="14 15">DSM 103526</strain>
    </source>
</reference>
<dbReference type="Gene3D" id="3.30.565.10">
    <property type="entry name" value="Histidine kinase-like ATPase, C-terminal domain"/>
    <property type="match status" value="1"/>
</dbReference>
<evidence type="ECO:0000256" key="2">
    <source>
        <dbReference type="ARBA" id="ARBA00004651"/>
    </source>
</evidence>
<dbReference type="SMART" id="SM00387">
    <property type="entry name" value="HATPase_c"/>
    <property type="match status" value="1"/>
</dbReference>
<dbReference type="CDD" id="cd00082">
    <property type="entry name" value="HisKA"/>
    <property type="match status" value="1"/>
</dbReference>
<evidence type="ECO:0000256" key="10">
    <source>
        <dbReference type="ARBA" id="ARBA00023012"/>
    </source>
</evidence>
<dbReference type="EC" id="2.7.13.3" evidence="3"/>
<keyword evidence="5" id="KW-0597">Phosphoprotein</keyword>
<dbReference type="GO" id="GO:0000155">
    <property type="term" value="F:phosphorelay sensor kinase activity"/>
    <property type="evidence" value="ECO:0007669"/>
    <property type="project" value="InterPro"/>
</dbReference>
<dbReference type="PROSITE" id="PS50109">
    <property type="entry name" value="HIS_KIN"/>
    <property type="match status" value="1"/>
</dbReference>
<evidence type="ECO:0000313" key="15">
    <source>
        <dbReference type="Proteomes" id="UP000579281"/>
    </source>
</evidence>
<evidence type="ECO:0000256" key="12">
    <source>
        <dbReference type="SAM" id="Phobius"/>
    </source>
</evidence>
<dbReference type="Gene3D" id="1.10.287.130">
    <property type="match status" value="1"/>
</dbReference>
<dbReference type="InterPro" id="IPR050398">
    <property type="entry name" value="HssS/ArlS-like"/>
</dbReference>
<comment type="catalytic activity">
    <reaction evidence="1">
        <text>ATP + protein L-histidine = ADP + protein N-phospho-L-histidine.</text>
        <dbReference type="EC" id="2.7.13.3"/>
    </reaction>
</comment>
<dbReference type="Gene3D" id="3.30.450.20">
    <property type="entry name" value="PAS domain"/>
    <property type="match status" value="2"/>
</dbReference>
<evidence type="ECO:0000256" key="9">
    <source>
        <dbReference type="ARBA" id="ARBA00022989"/>
    </source>
</evidence>
<keyword evidence="4" id="KW-1003">Cell membrane</keyword>
<dbReference type="GO" id="GO:0005886">
    <property type="term" value="C:plasma membrane"/>
    <property type="evidence" value="ECO:0007669"/>
    <property type="project" value="UniProtKB-SubCell"/>
</dbReference>
<dbReference type="InterPro" id="IPR036097">
    <property type="entry name" value="HisK_dim/P_sf"/>
</dbReference>
<dbReference type="PRINTS" id="PR00344">
    <property type="entry name" value="BCTRLSENSOR"/>
</dbReference>
<dbReference type="SMART" id="SM00388">
    <property type="entry name" value="HisKA"/>
    <property type="match status" value="1"/>
</dbReference>
<dbReference type="InterPro" id="IPR036890">
    <property type="entry name" value="HATPase_C_sf"/>
</dbReference>
<keyword evidence="8 14" id="KW-0418">Kinase</keyword>
<dbReference type="SUPFAM" id="SSF103190">
    <property type="entry name" value="Sensory domain-like"/>
    <property type="match status" value="1"/>
</dbReference>
<evidence type="ECO:0000313" key="14">
    <source>
        <dbReference type="EMBL" id="MBB6217293.1"/>
    </source>
</evidence>
<gene>
    <name evidence="14" type="ORF">HNQ80_003412</name>
</gene>